<dbReference type="InterPro" id="IPR000515">
    <property type="entry name" value="MetI-like"/>
</dbReference>
<evidence type="ECO:0000256" key="4">
    <source>
        <dbReference type="ARBA" id="ARBA00022989"/>
    </source>
</evidence>
<sequence length="236" mass="24238">MSEIFDYLADPASWSGSGGLLNRTVEHVGLSALALLVATVVALPVGLWLGHVGRGGVVALNVGGVGRAVPTFALLVIFVLLPQPLGANTQSFVLALALFTIPPLLTNTWTGIREADRAAVDAGRGLGMSGWQLLWRVELPIARPLVLSGLRLAAVQVVATTTVLGLVGGGALGRVINVGFTRQDQAVVVVGAVFVAVLALATELGLGALERRASRPRSGRSGAGVPRGAESAPTRH</sequence>
<dbReference type="InterPro" id="IPR035906">
    <property type="entry name" value="MetI-like_sf"/>
</dbReference>
<evidence type="ECO:0000256" key="1">
    <source>
        <dbReference type="ARBA" id="ARBA00004141"/>
    </source>
</evidence>
<feature type="transmembrane region" description="Helical" evidence="6">
    <location>
        <begin position="28"/>
        <end position="50"/>
    </location>
</feature>
<name>A0ABU8RGP4_9ACTN</name>
<dbReference type="SUPFAM" id="SSF161098">
    <property type="entry name" value="MetI-like"/>
    <property type="match status" value="1"/>
</dbReference>
<feature type="region of interest" description="Disordered" evidence="7">
    <location>
        <begin position="214"/>
        <end position="236"/>
    </location>
</feature>
<evidence type="ECO:0000256" key="2">
    <source>
        <dbReference type="ARBA" id="ARBA00022448"/>
    </source>
</evidence>
<dbReference type="Proteomes" id="UP001387100">
    <property type="component" value="Unassembled WGS sequence"/>
</dbReference>
<feature type="transmembrane region" description="Helical" evidence="6">
    <location>
        <begin position="57"/>
        <end position="81"/>
    </location>
</feature>
<evidence type="ECO:0000256" key="6">
    <source>
        <dbReference type="RuleBase" id="RU363032"/>
    </source>
</evidence>
<accession>A0ABU8RGP4</accession>
<dbReference type="Pfam" id="PF00528">
    <property type="entry name" value="BPD_transp_1"/>
    <property type="match status" value="1"/>
</dbReference>
<evidence type="ECO:0000259" key="8">
    <source>
        <dbReference type="PROSITE" id="PS50928"/>
    </source>
</evidence>
<protein>
    <submittedName>
        <fullName evidence="9">ABC transporter permease subunit</fullName>
    </submittedName>
</protein>
<comment type="caution">
    <text evidence="9">The sequence shown here is derived from an EMBL/GenBank/DDBJ whole genome shotgun (WGS) entry which is preliminary data.</text>
</comment>
<gene>
    <name evidence="9" type="ORF">WDZ17_02935</name>
</gene>
<keyword evidence="2 6" id="KW-0813">Transport</keyword>
<dbReference type="PANTHER" id="PTHR30177">
    <property type="entry name" value="GLYCINE BETAINE/L-PROLINE TRANSPORT SYSTEM PERMEASE PROTEIN PROW"/>
    <property type="match status" value="1"/>
</dbReference>
<reference evidence="9 10" key="1">
    <citation type="journal article" date="2017" name="Int. J. Syst. Evol. Microbiol.">
        <title>Pseudokineococcus basanitobsidens sp. nov., isolated from volcanic rock.</title>
        <authorList>
            <person name="Lee D.W."/>
            <person name="Park M.Y."/>
            <person name="Kim J.J."/>
            <person name="Kim B.S."/>
        </authorList>
    </citation>
    <scope>NUCLEOTIDE SEQUENCE [LARGE SCALE GENOMIC DNA]</scope>
    <source>
        <strain evidence="9 10">DSM 103726</strain>
    </source>
</reference>
<keyword evidence="10" id="KW-1185">Reference proteome</keyword>
<feature type="compositionally biased region" description="Low complexity" evidence="7">
    <location>
        <begin position="219"/>
        <end position="229"/>
    </location>
</feature>
<evidence type="ECO:0000313" key="9">
    <source>
        <dbReference type="EMBL" id="MEJ5944248.1"/>
    </source>
</evidence>
<dbReference type="CDD" id="cd06261">
    <property type="entry name" value="TM_PBP2"/>
    <property type="match status" value="1"/>
</dbReference>
<dbReference type="InterPro" id="IPR051204">
    <property type="entry name" value="ABC_transp_perm/SBD"/>
</dbReference>
<dbReference type="Gene3D" id="1.10.3720.10">
    <property type="entry name" value="MetI-like"/>
    <property type="match status" value="1"/>
</dbReference>
<comment type="similarity">
    <text evidence="6">Belongs to the binding-protein-dependent transport system permease family.</text>
</comment>
<evidence type="ECO:0000256" key="3">
    <source>
        <dbReference type="ARBA" id="ARBA00022692"/>
    </source>
</evidence>
<dbReference type="RefSeq" id="WP_339573639.1">
    <property type="nucleotide sequence ID" value="NZ_JBBIAA010000002.1"/>
</dbReference>
<dbReference type="EMBL" id="JBBIAA010000002">
    <property type="protein sequence ID" value="MEJ5944248.1"/>
    <property type="molecule type" value="Genomic_DNA"/>
</dbReference>
<keyword evidence="3 6" id="KW-0812">Transmembrane</keyword>
<proteinExistence type="inferred from homology"/>
<keyword evidence="5 6" id="KW-0472">Membrane</keyword>
<organism evidence="9 10">
    <name type="scientific">Pseudokineococcus basanitobsidens</name>
    <dbReference type="NCBI Taxonomy" id="1926649"/>
    <lineage>
        <taxon>Bacteria</taxon>
        <taxon>Bacillati</taxon>
        <taxon>Actinomycetota</taxon>
        <taxon>Actinomycetes</taxon>
        <taxon>Kineosporiales</taxon>
        <taxon>Kineosporiaceae</taxon>
        <taxon>Pseudokineococcus</taxon>
    </lineage>
</organism>
<evidence type="ECO:0000256" key="7">
    <source>
        <dbReference type="SAM" id="MobiDB-lite"/>
    </source>
</evidence>
<dbReference type="PANTHER" id="PTHR30177:SF33">
    <property type="entry name" value="POSSIBLE OSMOPROTECTANT (GLYCINE BETAINE_CARNITINE_CHOLINE_L-PROLINE) TRANSPORT INTEGRAL MEMBRANE PROTEIN ABC TRANSPORTER PROZ"/>
    <property type="match status" value="1"/>
</dbReference>
<dbReference type="PROSITE" id="PS50928">
    <property type="entry name" value="ABC_TM1"/>
    <property type="match status" value="1"/>
</dbReference>
<feature type="transmembrane region" description="Helical" evidence="6">
    <location>
        <begin position="152"/>
        <end position="173"/>
    </location>
</feature>
<feature type="domain" description="ABC transmembrane type-1" evidence="8">
    <location>
        <begin position="28"/>
        <end position="206"/>
    </location>
</feature>
<feature type="transmembrane region" description="Helical" evidence="6">
    <location>
        <begin position="87"/>
        <end position="105"/>
    </location>
</feature>
<feature type="transmembrane region" description="Helical" evidence="6">
    <location>
        <begin position="185"/>
        <end position="209"/>
    </location>
</feature>
<keyword evidence="4 6" id="KW-1133">Transmembrane helix</keyword>
<comment type="subcellular location">
    <subcellularLocation>
        <location evidence="6">Cell membrane</location>
        <topology evidence="6">Multi-pass membrane protein</topology>
    </subcellularLocation>
    <subcellularLocation>
        <location evidence="1">Membrane</location>
        <topology evidence="1">Multi-pass membrane protein</topology>
    </subcellularLocation>
</comment>
<evidence type="ECO:0000256" key="5">
    <source>
        <dbReference type="ARBA" id="ARBA00023136"/>
    </source>
</evidence>
<evidence type="ECO:0000313" key="10">
    <source>
        <dbReference type="Proteomes" id="UP001387100"/>
    </source>
</evidence>